<dbReference type="InterPro" id="IPR011049">
    <property type="entry name" value="Serralysin-like_metalloprot_C"/>
</dbReference>
<dbReference type="InterPro" id="IPR018511">
    <property type="entry name" value="Hemolysin-typ_Ca-bd_CS"/>
</dbReference>
<comment type="subcellular location">
    <subcellularLocation>
        <location evidence="2">Secreted</location>
    </subcellularLocation>
</comment>
<dbReference type="SUPFAM" id="SSF55486">
    <property type="entry name" value="Metalloproteases ('zincins'), catalytic domain"/>
    <property type="match status" value="1"/>
</dbReference>
<dbReference type="GO" id="GO:0008237">
    <property type="term" value="F:metallopeptidase activity"/>
    <property type="evidence" value="ECO:0007669"/>
    <property type="project" value="InterPro"/>
</dbReference>
<dbReference type="GO" id="GO:0005615">
    <property type="term" value="C:extracellular space"/>
    <property type="evidence" value="ECO:0007669"/>
    <property type="project" value="InterPro"/>
</dbReference>
<dbReference type="InterPro" id="IPR013858">
    <property type="entry name" value="Peptidase_M10B_C"/>
</dbReference>
<organism evidence="8 9">
    <name type="scientific">Tropicimonas sediminicola</name>
    <dbReference type="NCBI Taxonomy" id="1031541"/>
    <lineage>
        <taxon>Bacteria</taxon>
        <taxon>Pseudomonadati</taxon>
        <taxon>Pseudomonadota</taxon>
        <taxon>Alphaproteobacteria</taxon>
        <taxon>Rhodobacterales</taxon>
        <taxon>Roseobacteraceae</taxon>
        <taxon>Tropicimonas</taxon>
    </lineage>
</organism>
<dbReference type="InterPro" id="IPR050557">
    <property type="entry name" value="RTX_toxin/Mannuronan_C5-epim"/>
</dbReference>
<feature type="region of interest" description="Disordered" evidence="6">
    <location>
        <begin position="374"/>
        <end position="397"/>
    </location>
</feature>
<name>A0A239JJR5_9RHOB</name>
<dbReference type="PANTHER" id="PTHR38340">
    <property type="entry name" value="S-LAYER PROTEIN"/>
    <property type="match status" value="1"/>
</dbReference>
<evidence type="ECO:0000256" key="4">
    <source>
        <dbReference type="ARBA" id="ARBA00022525"/>
    </source>
</evidence>
<evidence type="ECO:0000259" key="7">
    <source>
        <dbReference type="SMART" id="SM00235"/>
    </source>
</evidence>
<dbReference type="SUPFAM" id="SSF51120">
    <property type="entry name" value="beta-Roll"/>
    <property type="match status" value="3"/>
</dbReference>
<evidence type="ECO:0000256" key="6">
    <source>
        <dbReference type="SAM" id="MobiDB-lite"/>
    </source>
</evidence>
<dbReference type="Gene3D" id="3.40.390.10">
    <property type="entry name" value="Collagenase (Catalytic Domain)"/>
    <property type="match status" value="1"/>
</dbReference>
<protein>
    <submittedName>
        <fullName evidence="8">Hemolysin-type calcium-binding repeat-containing protein</fullName>
    </submittedName>
</protein>
<keyword evidence="4" id="KW-0964">Secreted</keyword>
<gene>
    <name evidence="8" type="ORF">SAMN05421757_105318</name>
</gene>
<reference evidence="8 9" key="1">
    <citation type="submission" date="2017-06" db="EMBL/GenBank/DDBJ databases">
        <authorList>
            <person name="Kim H.J."/>
            <person name="Triplett B.A."/>
        </authorList>
    </citation>
    <scope>NUCLEOTIDE SEQUENCE [LARGE SCALE GENOMIC DNA]</scope>
    <source>
        <strain evidence="8 9">DSM 29339</strain>
    </source>
</reference>
<feature type="compositionally biased region" description="Gly residues" evidence="6">
    <location>
        <begin position="374"/>
        <end position="385"/>
    </location>
</feature>
<dbReference type="Pfam" id="PF08548">
    <property type="entry name" value="Peptidase_M10_C"/>
    <property type="match status" value="1"/>
</dbReference>
<dbReference type="Proteomes" id="UP000198426">
    <property type="component" value="Unassembled WGS sequence"/>
</dbReference>
<dbReference type="SMART" id="SM00235">
    <property type="entry name" value="ZnMc"/>
    <property type="match status" value="1"/>
</dbReference>
<keyword evidence="9" id="KW-1185">Reference proteome</keyword>
<comment type="similarity">
    <text evidence="3">Belongs to the peptidase M10B family.</text>
</comment>
<evidence type="ECO:0000313" key="9">
    <source>
        <dbReference type="Proteomes" id="UP000198426"/>
    </source>
</evidence>
<evidence type="ECO:0000256" key="1">
    <source>
        <dbReference type="ARBA" id="ARBA00001913"/>
    </source>
</evidence>
<keyword evidence="5" id="KW-0677">Repeat</keyword>
<comment type="cofactor">
    <cofactor evidence="1">
        <name>Ca(2+)</name>
        <dbReference type="ChEBI" id="CHEBI:29108"/>
    </cofactor>
</comment>
<dbReference type="InterPro" id="IPR024079">
    <property type="entry name" value="MetalloPept_cat_dom_sf"/>
</dbReference>
<dbReference type="InterPro" id="IPR006026">
    <property type="entry name" value="Peptidase_Metallo"/>
</dbReference>
<dbReference type="PANTHER" id="PTHR38340:SF1">
    <property type="entry name" value="S-LAYER PROTEIN"/>
    <property type="match status" value="1"/>
</dbReference>
<dbReference type="GO" id="GO:0006508">
    <property type="term" value="P:proteolysis"/>
    <property type="evidence" value="ECO:0007669"/>
    <property type="project" value="InterPro"/>
</dbReference>
<dbReference type="Gene3D" id="2.150.10.10">
    <property type="entry name" value="Serralysin-like metalloprotease, C-terminal"/>
    <property type="match status" value="3"/>
</dbReference>
<dbReference type="PROSITE" id="PS00330">
    <property type="entry name" value="HEMOLYSIN_CALCIUM"/>
    <property type="match status" value="6"/>
</dbReference>
<evidence type="ECO:0000313" key="8">
    <source>
        <dbReference type="EMBL" id="SNT06039.1"/>
    </source>
</evidence>
<dbReference type="Pfam" id="PF00353">
    <property type="entry name" value="HemolysinCabind"/>
    <property type="match status" value="3"/>
</dbReference>
<evidence type="ECO:0000256" key="5">
    <source>
        <dbReference type="ARBA" id="ARBA00022737"/>
    </source>
</evidence>
<evidence type="ECO:0000256" key="2">
    <source>
        <dbReference type="ARBA" id="ARBA00004613"/>
    </source>
</evidence>
<dbReference type="AlphaFoldDB" id="A0A239JJR5"/>
<dbReference type="RefSeq" id="WP_217898319.1">
    <property type="nucleotide sequence ID" value="NZ_FZOY01000005.1"/>
</dbReference>
<proteinExistence type="inferred from homology"/>
<dbReference type="GO" id="GO:0005509">
    <property type="term" value="F:calcium ion binding"/>
    <property type="evidence" value="ECO:0007669"/>
    <property type="project" value="InterPro"/>
</dbReference>
<feature type="domain" description="Peptidase metallopeptidase" evidence="7">
    <location>
        <begin position="17"/>
        <end position="204"/>
    </location>
</feature>
<dbReference type="InterPro" id="IPR001343">
    <property type="entry name" value="Hemolysn_Ca-bd"/>
</dbReference>
<dbReference type="PRINTS" id="PR00313">
    <property type="entry name" value="CABNDNGRPT"/>
</dbReference>
<evidence type="ECO:0000256" key="3">
    <source>
        <dbReference type="ARBA" id="ARBA00009490"/>
    </source>
</evidence>
<dbReference type="GO" id="GO:0008270">
    <property type="term" value="F:zinc ion binding"/>
    <property type="evidence" value="ECO:0007669"/>
    <property type="project" value="InterPro"/>
</dbReference>
<sequence>MTKVGDYRAILAYLDNEGDRWNATAPLGTSVFISYRFATSSDLPGLLEDENPYGAKSFRSYTSAEEAAFRKALGLYEAVAGVRFVETTDESAMVLAYAADIDAGNLAGYASLPFTNIDSGAFDNPKDFVMNLDKNEMNSGHGFTTVLHELGHTLGLSHPFEGAFTLKSSLDSTDTTVMSYNHTIDPQTEPSPFDVQAVQHIYGKSGALKGWSYGLDKGVFTAEGTKRAEEVVGLLHMKNHIDGKGGADKIWGWEKADRLEGGGGNDRLMGNGGADILRGGAGDDTLLGDRDIEGRLYDFGDKLYGQDGDDTLKGHDGNDLLVGGKGDDLLVGDDGEYWWVNDDILRGGAGKDDLRGGGGDDTLDGGTGVDVLRGGAGDDTLSGGGQKDRLLGEAGNDSLSGDAGNDRLIGGGGTDTLAGGSGADVLIGGRNARDTFVFTRKDFGATDRITDYDLGIDRIDIAATGFSASDARFVKTGGGSDSLVRFDADLEIRIMDVTKAELTGLADWQIFIEA</sequence>
<dbReference type="EMBL" id="FZOY01000005">
    <property type="protein sequence ID" value="SNT06039.1"/>
    <property type="molecule type" value="Genomic_DNA"/>
</dbReference>
<accession>A0A239JJR5</accession>